<evidence type="ECO:0000313" key="2">
    <source>
        <dbReference type="Proteomes" id="UP001166585"/>
    </source>
</evidence>
<gene>
    <name evidence="1" type="ORF">KIP89_03865</name>
</gene>
<proteinExistence type="predicted"/>
<dbReference type="Proteomes" id="UP001166585">
    <property type="component" value="Unassembled WGS sequence"/>
</dbReference>
<dbReference type="EMBL" id="JAHCQH010000014">
    <property type="protein sequence ID" value="MBS9476237.1"/>
    <property type="molecule type" value="Genomic_DNA"/>
</dbReference>
<evidence type="ECO:0000313" key="1">
    <source>
        <dbReference type="EMBL" id="MBS9476237.1"/>
    </source>
</evidence>
<accession>A0ABS5R4U6</accession>
<dbReference type="RefSeq" id="WP_213754094.1">
    <property type="nucleotide sequence ID" value="NZ_JAHCQH010000014.1"/>
</dbReference>
<sequence>MARAAKILGLAKLQRKLDRLPKVAREQIRLAMENVANDIVAMARSLCPADSGALRESIGWTWGSPPRGSLTLGKVARSSLGKDLTITVYAGNNEAYYVRWVEFGTAPHVNGGLFAGTEHPGTTAQPFFFPAYRANRKPGMRRIRKALRDAAKTVARS</sequence>
<keyword evidence="2" id="KW-1185">Reference proteome</keyword>
<name>A0ABS5R4U6_9HYPH</name>
<organism evidence="1 2">
    <name type="scientific">Ancylobacter radicis</name>
    <dbReference type="NCBI Taxonomy" id="2836179"/>
    <lineage>
        <taxon>Bacteria</taxon>
        <taxon>Pseudomonadati</taxon>
        <taxon>Pseudomonadota</taxon>
        <taxon>Alphaproteobacteria</taxon>
        <taxon>Hyphomicrobiales</taxon>
        <taxon>Xanthobacteraceae</taxon>
        <taxon>Ancylobacter</taxon>
    </lineage>
</organism>
<protein>
    <submittedName>
        <fullName evidence="1">HK97 gp10 family phage protein</fullName>
    </submittedName>
</protein>
<reference evidence="1" key="1">
    <citation type="submission" date="2021-05" db="EMBL/GenBank/DDBJ databases">
        <authorList>
            <person name="Sun Q."/>
            <person name="Inoue M."/>
        </authorList>
    </citation>
    <scope>NUCLEOTIDE SEQUENCE</scope>
    <source>
        <strain evidence="1">VKM B-3255</strain>
    </source>
</reference>
<comment type="caution">
    <text evidence="1">The sequence shown here is derived from an EMBL/GenBank/DDBJ whole genome shotgun (WGS) entry which is preliminary data.</text>
</comment>
<dbReference type="InterPro" id="IPR010064">
    <property type="entry name" value="HK97-gp10_tail"/>
</dbReference>
<dbReference type="Pfam" id="PF04883">
    <property type="entry name" value="HK97-gp10_like"/>
    <property type="match status" value="1"/>
</dbReference>
<dbReference type="NCBIfam" id="TIGR01725">
    <property type="entry name" value="phge_HK97_gp10"/>
    <property type="match status" value="1"/>
</dbReference>